<dbReference type="PANTHER" id="PTHR43381">
    <property type="entry name" value="TRANSLATION INITIATION FACTOR IF-2-RELATED"/>
    <property type="match status" value="1"/>
</dbReference>
<evidence type="ECO:0000256" key="12">
    <source>
        <dbReference type="SAM" id="MobiDB-lite"/>
    </source>
</evidence>
<reference evidence="14 15" key="1">
    <citation type="journal article" date="2020" name="mSystems">
        <title>Defining Genomic and Predicted Metabolic Features of the Acetobacterium Genus.</title>
        <authorList>
            <person name="Ross D.E."/>
            <person name="Marshall C.W."/>
            <person name="Gulliver D."/>
            <person name="May H.D."/>
            <person name="Norman R.S."/>
        </authorList>
    </citation>
    <scope>NUCLEOTIDE SEQUENCE [LARGE SCALE GENOMIC DNA]</scope>
    <source>
        <strain evidence="14 15">DSM 9173</strain>
    </source>
</reference>
<organism evidence="14 15">
    <name type="scientific">Acetobacterium tundrae</name>
    <dbReference type="NCBI Taxonomy" id="132932"/>
    <lineage>
        <taxon>Bacteria</taxon>
        <taxon>Bacillati</taxon>
        <taxon>Bacillota</taxon>
        <taxon>Clostridia</taxon>
        <taxon>Eubacteriales</taxon>
        <taxon>Eubacteriaceae</taxon>
        <taxon>Acetobacterium</taxon>
    </lineage>
</organism>
<evidence type="ECO:0000256" key="11">
    <source>
        <dbReference type="RuleBase" id="RU000644"/>
    </source>
</evidence>
<dbReference type="InterPro" id="IPR000795">
    <property type="entry name" value="T_Tr_GTP-bd_dom"/>
</dbReference>
<evidence type="ECO:0000256" key="8">
    <source>
        <dbReference type="ARBA" id="ARBA00023134"/>
    </source>
</evidence>
<evidence type="ECO:0000256" key="3">
    <source>
        <dbReference type="ARBA" id="ARBA00020675"/>
    </source>
</evidence>
<dbReference type="GO" id="GO:0003743">
    <property type="term" value="F:translation initiation factor activity"/>
    <property type="evidence" value="ECO:0007669"/>
    <property type="project" value="UniProtKB-KW"/>
</dbReference>
<evidence type="ECO:0000256" key="4">
    <source>
        <dbReference type="ARBA" id="ARBA00022490"/>
    </source>
</evidence>
<comment type="similarity">
    <text evidence="2 10 11">Belongs to the TRAFAC class translation factor GTPase superfamily. Classic translation factor GTPase family. IF-2 subfamily.</text>
</comment>
<feature type="compositionally biased region" description="Polar residues" evidence="12">
    <location>
        <begin position="70"/>
        <end position="79"/>
    </location>
</feature>
<feature type="domain" description="Tr-type G" evidence="13">
    <location>
        <begin position="254"/>
        <end position="423"/>
    </location>
</feature>
<keyword evidence="15" id="KW-1185">Reference proteome</keyword>
<feature type="binding site" evidence="10">
    <location>
        <begin position="309"/>
        <end position="313"/>
    </location>
    <ligand>
        <name>GTP</name>
        <dbReference type="ChEBI" id="CHEBI:37565"/>
    </ligand>
</feature>
<evidence type="ECO:0000259" key="13">
    <source>
        <dbReference type="PROSITE" id="PS51722"/>
    </source>
</evidence>
<feature type="binding site" evidence="10">
    <location>
        <begin position="363"/>
        <end position="366"/>
    </location>
    <ligand>
        <name>GTP</name>
        <dbReference type="ChEBI" id="CHEBI:37565"/>
    </ligand>
</feature>
<dbReference type="EMBL" id="WJBB01000005">
    <property type="protein sequence ID" value="MBC3796521.1"/>
    <property type="molecule type" value="Genomic_DNA"/>
</dbReference>
<evidence type="ECO:0000256" key="7">
    <source>
        <dbReference type="ARBA" id="ARBA00022917"/>
    </source>
</evidence>
<comment type="caution">
    <text evidence="14">The sequence shown here is derived from an EMBL/GenBank/DDBJ whole genome shotgun (WGS) entry which is preliminary data.</text>
</comment>
<dbReference type="InterPro" id="IPR004161">
    <property type="entry name" value="EFTu-like_2"/>
</dbReference>
<comment type="subcellular location">
    <subcellularLocation>
        <location evidence="1 10">Cytoplasm</location>
    </subcellularLocation>
</comment>
<comment type="function">
    <text evidence="9 10 11">One of the essential components for the initiation of protein synthesis. Protects formylmethionyl-tRNA from spontaneous hydrolysis and promotes its binding to the 30S ribosomal subunits. Also involved in the hydrolysis of GTP during the formation of the 70S ribosomal complex.</text>
</comment>
<accession>A0ABR6WJY2</accession>
<dbReference type="Pfam" id="PF03144">
    <property type="entry name" value="GTP_EFTU_D2"/>
    <property type="match status" value="1"/>
</dbReference>
<dbReference type="InterPro" id="IPR005225">
    <property type="entry name" value="Small_GTP-bd"/>
</dbReference>
<dbReference type="InterPro" id="IPR027417">
    <property type="entry name" value="P-loop_NTPase"/>
</dbReference>
<keyword evidence="4 10" id="KW-0963">Cytoplasm</keyword>
<evidence type="ECO:0000256" key="10">
    <source>
        <dbReference type="HAMAP-Rule" id="MF_00100"/>
    </source>
</evidence>
<dbReference type="CDD" id="cd03692">
    <property type="entry name" value="mtIF2_IVc"/>
    <property type="match status" value="1"/>
</dbReference>
<keyword evidence="7 10" id="KW-0648">Protein biosynthesis</keyword>
<dbReference type="InterPro" id="IPR023115">
    <property type="entry name" value="TIF_IF2_dom3"/>
</dbReference>
<dbReference type="SUPFAM" id="SSF52540">
    <property type="entry name" value="P-loop containing nucleoside triphosphate hydrolases"/>
    <property type="match status" value="1"/>
</dbReference>
<evidence type="ECO:0000256" key="2">
    <source>
        <dbReference type="ARBA" id="ARBA00007733"/>
    </source>
</evidence>
<protein>
    <recommendedName>
        <fullName evidence="3 10">Translation initiation factor IF-2</fullName>
    </recommendedName>
</protein>
<dbReference type="Gene3D" id="3.40.50.300">
    <property type="entry name" value="P-loop containing nucleotide triphosphate hydrolases"/>
    <property type="match status" value="1"/>
</dbReference>
<evidence type="ECO:0000313" key="14">
    <source>
        <dbReference type="EMBL" id="MBC3796521.1"/>
    </source>
</evidence>
<sequence>MSKLRVYDFAKKYNIPSKEFVAILNKHNIPVKNHMSALTDQQVAEFEEKFDKDKYLADLEADNKKEVSQDNENQKFQSTSKKETQTGKVPPKVPQKAPQKNQSNQSNQSNQKSQKNTGGNVPKKTEDKKRPVSANQGQQPKVRDHSKKEKTARSVYKRIKDEKKKTVQLNQVFEIPDILTVGELAEILELNATDIIKTLMASGSMVNINQEIDYETAAIVAAEFDLEVEAIEIEDVVSKILEEYDEEETGNEVLRPPVVTVMGHVDHGKTSLLDRIRKANVIAGEAGGITQHIGAYTVNIKKQAITFIDTPGHEAFTAMRSRGAQITDIAVLVVAADDGVMPQTIEAINHAKAAGVPILVAINKIDKPGANPDRVKQELTEYGLVVEEWGGETIAVLVSAKTGEGIDALLEMIILMAEVEELKADPTREARGTVIEAQVKRGKGPVASLLVQQGTLHVGDCILTGITYGKIKAMIDDKGKRLKKAGPSTPVEISGLSDIPIAGDDFIVLENEKEARQLAEKRKDMQKGERQRRSNISLDDLFSQIQDGNIQDVNIIIKADVQGSIEAIKQSLEKLDNESVRINVIHGAVGAINETDVMLAATSNAIVIGFNVRPDKNAVKLAETEDVDIRLYRVIYDAVEDIKKAMEGMLAPEFREKVMGNAEVREVFKIPSIGTIAGTYITDGKINRNDDVRIIRDGIVVFEGKIASMRRFKDDVKEVNSGYECGIGIEKYNDLKVGDNIEAFTMEKIER</sequence>
<evidence type="ECO:0000313" key="15">
    <source>
        <dbReference type="Proteomes" id="UP000653358"/>
    </source>
</evidence>
<dbReference type="InterPro" id="IPR044145">
    <property type="entry name" value="IF2_II"/>
</dbReference>
<dbReference type="InterPro" id="IPR009000">
    <property type="entry name" value="Transl_B-barrel_sf"/>
</dbReference>
<dbReference type="PROSITE" id="PS51722">
    <property type="entry name" value="G_TR_2"/>
    <property type="match status" value="1"/>
</dbReference>
<feature type="region of interest" description="G-domain" evidence="10">
    <location>
        <begin position="257"/>
        <end position="405"/>
    </location>
</feature>
<dbReference type="Gene3D" id="1.10.10.2480">
    <property type="match status" value="1"/>
</dbReference>
<dbReference type="CDD" id="cd03702">
    <property type="entry name" value="IF2_mtIF2_II"/>
    <property type="match status" value="1"/>
</dbReference>
<dbReference type="Pfam" id="PF11987">
    <property type="entry name" value="IF-2"/>
    <property type="match status" value="1"/>
</dbReference>
<dbReference type="Pfam" id="PF04760">
    <property type="entry name" value="IF2_N"/>
    <property type="match status" value="2"/>
</dbReference>
<dbReference type="PANTHER" id="PTHR43381:SF5">
    <property type="entry name" value="TR-TYPE G DOMAIN-CONTAINING PROTEIN"/>
    <property type="match status" value="1"/>
</dbReference>
<dbReference type="SUPFAM" id="SSF50447">
    <property type="entry name" value="Translation proteins"/>
    <property type="match status" value="2"/>
</dbReference>
<dbReference type="HAMAP" id="MF_00100_B">
    <property type="entry name" value="IF_2_B"/>
    <property type="match status" value="1"/>
</dbReference>
<keyword evidence="5 10" id="KW-0396">Initiation factor</keyword>
<dbReference type="Proteomes" id="UP000653358">
    <property type="component" value="Unassembled WGS sequence"/>
</dbReference>
<dbReference type="InterPro" id="IPR053905">
    <property type="entry name" value="EF-G-like_DII"/>
</dbReference>
<dbReference type="NCBIfam" id="TIGR00231">
    <property type="entry name" value="small_GTP"/>
    <property type="match status" value="1"/>
</dbReference>
<gene>
    <name evidence="10 14" type="primary">infB</name>
    <name evidence="14" type="ORF">GH807_05575</name>
</gene>
<dbReference type="InterPro" id="IPR015760">
    <property type="entry name" value="TIF_IF2"/>
</dbReference>
<dbReference type="Pfam" id="PF00009">
    <property type="entry name" value="GTP_EFTU"/>
    <property type="match status" value="1"/>
</dbReference>
<evidence type="ECO:0000256" key="9">
    <source>
        <dbReference type="ARBA" id="ARBA00025162"/>
    </source>
</evidence>
<feature type="compositionally biased region" description="Basic and acidic residues" evidence="12">
    <location>
        <begin position="141"/>
        <end position="156"/>
    </location>
</feature>
<dbReference type="InterPro" id="IPR036925">
    <property type="entry name" value="TIF_IF2_dom3_sf"/>
</dbReference>
<evidence type="ECO:0000256" key="1">
    <source>
        <dbReference type="ARBA" id="ARBA00004496"/>
    </source>
</evidence>
<name>A0ABR6WJY2_9FIRM</name>
<keyword evidence="8 10" id="KW-0342">GTP-binding</keyword>
<dbReference type="SUPFAM" id="SSF52156">
    <property type="entry name" value="Initiation factor IF2/eIF5b, domain 3"/>
    <property type="match status" value="1"/>
</dbReference>
<dbReference type="Gene3D" id="3.40.50.10050">
    <property type="entry name" value="Translation initiation factor IF- 2, domain 3"/>
    <property type="match status" value="1"/>
</dbReference>
<evidence type="ECO:0000256" key="5">
    <source>
        <dbReference type="ARBA" id="ARBA00022540"/>
    </source>
</evidence>
<dbReference type="Pfam" id="PF22042">
    <property type="entry name" value="EF-G_D2"/>
    <property type="match status" value="1"/>
</dbReference>
<feature type="region of interest" description="Disordered" evidence="12">
    <location>
        <begin position="61"/>
        <end position="156"/>
    </location>
</feature>
<dbReference type="InterPro" id="IPR006847">
    <property type="entry name" value="IF2_N"/>
</dbReference>
<keyword evidence="6 10" id="KW-0547">Nucleotide-binding</keyword>
<evidence type="ECO:0000256" key="6">
    <source>
        <dbReference type="ARBA" id="ARBA00022741"/>
    </source>
</evidence>
<dbReference type="InterPro" id="IPR000178">
    <property type="entry name" value="TF_IF2_bacterial-like"/>
</dbReference>
<dbReference type="RefSeq" id="WP_148602297.1">
    <property type="nucleotide sequence ID" value="NZ_RXYB01000002.1"/>
</dbReference>
<dbReference type="CDD" id="cd01887">
    <property type="entry name" value="IF2_eIF5B"/>
    <property type="match status" value="1"/>
</dbReference>
<feature type="compositionally biased region" description="Low complexity" evidence="12">
    <location>
        <begin position="88"/>
        <end position="116"/>
    </location>
</feature>
<feature type="binding site" evidence="10">
    <location>
        <begin position="263"/>
        <end position="270"/>
    </location>
    <ligand>
        <name>GTP</name>
        <dbReference type="ChEBI" id="CHEBI:37565"/>
    </ligand>
</feature>
<dbReference type="NCBIfam" id="TIGR00487">
    <property type="entry name" value="IF-2"/>
    <property type="match status" value="1"/>
</dbReference>
<proteinExistence type="inferred from homology"/>
<dbReference type="Gene3D" id="2.40.30.10">
    <property type="entry name" value="Translation factors"/>
    <property type="match status" value="2"/>
</dbReference>